<reference evidence="3 4" key="1">
    <citation type="submission" date="2019-08" db="EMBL/GenBank/DDBJ databases">
        <title>In-depth cultivation of the pig gut microbiome towards novel bacterial diversity and tailored functional studies.</title>
        <authorList>
            <person name="Wylensek D."/>
            <person name="Hitch T.C.A."/>
            <person name="Clavel T."/>
        </authorList>
    </citation>
    <scope>NUCLEOTIDE SEQUENCE [LARGE SCALE GENOMIC DNA]</scope>
    <source>
        <strain evidence="3 4">Oil+RF-744-WCA-WT-11</strain>
    </source>
</reference>
<dbReference type="EMBL" id="VULZ01000002">
    <property type="protein sequence ID" value="MSS13924.1"/>
    <property type="molecule type" value="Genomic_DNA"/>
</dbReference>
<evidence type="ECO:0000313" key="3">
    <source>
        <dbReference type="EMBL" id="MSS13924.1"/>
    </source>
</evidence>
<dbReference type="CDD" id="cd06445">
    <property type="entry name" value="ATase"/>
    <property type="match status" value="1"/>
</dbReference>
<comment type="caution">
    <text evidence="3">The sequence shown here is derived from an EMBL/GenBank/DDBJ whole genome shotgun (WGS) entry which is preliminary data.</text>
</comment>
<protein>
    <submittedName>
        <fullName evidence="3">MGMT family protein</fullName>
    </submittedName>
</protein>
<keyword evidence="4" id="KW-1185">Reference proteome</keyword>
<dbReference type="AlphaFoldDB" id="A0A6L5X4Y7"/>
<dbReference type="NCBIfam" id="TIGR00589">
    <property type="entry name" value="ogt"/>
    <property type="match status" value="1"/>
</dbReference>
<dbReference type="Proteomes" id="UP000481852">
    <property type="component" value="Unassembled WGS sequence"/>
</dbReference>
<dbReference type="InterPro" id="IPR036217">
    <property type="entry name" value="MethylDNA_cys_MeTrfase_DNAb"/>
</dbReference>
<dbReference type="RefSeq" id="WP_154522690.1">
    <property type="nucleotide sequence ID" value="NZ_JAXFIP010000115.1"/>
</dbReference>
<dbReference type="InterPro" id="IPR036388">
    <property type="entry name" value="WH-like_DNA-bd_sf"/>
</dbReference>
<dbReference type="SUPFAM" id="SSF46767">
    <property type="entry name" value="Methylated DNA-protein cysteine methyltransferase, C-terminal domain"/>
    <property type="match status" value="1"/>
</dbReference>
<dbReference type="PANTHER" id="PTHR42942:SF1">
    <property type="entry name" value="ALKYLTRANSFERASE-LIKE PROTEIN 1"/>
    <property type="match status" value="1"/>
</dbReference>
<sequence length="125" mass="14207">MAKSIKYHEAAYPEEGGEDNEKNSFQRIYDVVRQIPRGKVATYGQVARLAGNPHWARVVGFALHVNNDPEHVPCYRVVTKDGAVSKAFAFGGENEQVRLLKEDGVEFQDGHVVMEKYQWETPWCL</sequence>
<dbReference type="Gene3D" id="1.10.10.10">
    <property type="entry name" value="Winged helix-like DNA-binding domain superfamily/Winged helix DNA-binding domain"/>
    <property type="match status" value="1"/>
</dbReference>
<dbReference type="InterPro" id="IPR052520">
    <property type="entry name" value="ATL_DNA_repair"/>
</dbReference>
<name>A0A6L5X4Y7_9FIRM</name>
<gene>
    <name evidence="3" type="ORF">FYJ35_02520</name>
</gene>
<feature type="domain" description="Methylated-DNA-[protein]-cysteine S-methyltransferase DNA binding" evidence="2">
    <location>
        <begin position="25"/>
        <end position="105"/>
    </location>
</feature>
<organism evidence="3 4">
    <name type="scientific">Porcincola intestinalis</name>
    <dbReference type="NCBI Taxonomy" id="2606632"/>
    <lineage>
        <taxon>Bacteria</taxon>
        <taxon>Bacillati</taxon>
        <taxon>Bacillota</taxon>
        <taxon>Clostridia</taxon>
        <taxon>Lachnospirales</taxon>
        <taxon>Lachnospiraceae</taxon>
        <taxon>Porcincola</taxon>
    </lineage>
</organism>
<proteinExistence type="predicted"/>
<dbReference type="Pfam" id="PF01035">
    <property type="entry name" value="DNA_binding_1"/>
    <property type="match status" value="1"/>
</dbReference>
<evidence type="ECO:0000256" key="1">
    <source>
        <dbReference type="ARBA" id="ARBA00022763"/>
    </source>
</evidence>
<keyword evidence="1" id="KW-0227">DNA damage</keyword>
<evidence type="ECO:0000259" key="2">
    <source>
        <dbReference type="Pfam" id="PF01035"/>
    </source>
</evidence>
<accession>A0A6L5X4Y7</accession>
<dbReference type="GO" id="GO:0006281">
    <property type="term" value="P:DNA repair"/>
    <property type="evidence" value="ECO:0007669"/>
    <property type="project" value="InterPro"/>
</dbReference>
<evidence type="ECO:0000313" key="4">
    <source>
        <dbReference type="Proteomes" id="UP000481852"/>
    </source>
</evidence>
<dbReference type="PANTHER" id="PTHR42942">
    <property type="entry name" value="6-O-METHYLGUANINE DNA METHYLTRANSFERASE"/>
    <property type="match status" value="1"/>
</dbReference>
<dbReference type="GO" id="GO:0003824">
    <property type="term" value="F:catalytic activity"/>
    <property type="evidence" value="ECO:0007669"/>
    <property type="project" value="InterPro"/>
</dbReference>
<dbReference type="InterPro" id="IPR014048">
    <property type="entry name" value="MethylDNA_cys_MeTrfase_DNA-bd"/>
</dbReference>